<organism evidence="1 2">
    <name type="scientific">Alternaria tenuissima</name>
    <dbReference type="NCBI Taxonomy" id="119927"/>
    <lineage>
        <taxon>Eukaryota</taxon>
        <taxon>Fungi</taxon>
        <taxon>Dikarya</taxon>
        <taxon>Ascomycota</taxon>
        <taxon>Pezizomycotina</taxon>
        <taxon>Dothideomycetes</taxon>
        <taxon>Pleosporomycetidae</taxon>
        <taxon>Pleosporales</taxon>
        <taxon>Pleosporineae</taxon>
        <taxon>Pleosporaceae</taxon>
        <taxon>Alternaria</taxon>
        <taxon>Alternaria sect. Alternaria</taxon>
        <taxon>Alternaria alternata complex</taxon>
    </lineage>
</organism>
<reference evidence="2" key="1">
    <citation type="journal article" date="2019" name="bioRxiv">
        <title>Genomics, evolutionary history and diagnostics of the Alternaria alternata species group including apple and Asian pear pathotypes.</title>
        <authorList>
            <person name="Armitage A.D."/>
            <person name="Cockerton H.M."/>
            <person name="Sreenivasaprasad S."/>
            <person name="Woodhall J.W."/>
            <person name="Lane C.R."/>
            <person name="Harrison R.J."/>
            <person name="Clarkson J.P."/>
        </authorList>
    </citation>
    <scope>NUCLEOTIDE SEQUENCE [LARGE SCALE GENOMIC DNA]</scope>
    <source>
        <strain evidence="2">FERA 635</strain>
    </source>
</reference>
<sequence length="76" mass="8781">MREIDMEELMAFIREDLGSMLNDKHDSYVPNSLESLPCELIVMIAEYLFKKDLLTLRSLSNGNISRGIDDRFVSKI</sequence>
<accession>A0ABY0G1W2</accession>
<dbReference type="EMBL" id="PDXF01000042">
    <property type="protein sequence ID" value="RYN95370.1"/>
    <property type="molecule type" value="Genomic_DNA"/>
</dbReference>
<protein>
    <recommendedName>
        <fullName evidence="3">F-box domain-containing protein</fullName>
    </recommendedName>
</protein>
<evidence type="ECO:0008006" key="3">
    <source>
        <dbReference type="Google" id="ProtNLM"/>
    </source>
</evidence>
<keyword evidence="2" id="KW-1185">Reference proteome</keyword>
<evidence type="ECO:0000313" key="1">
    <source>
        <dbReference type="EMBL" id="RYN95370.1"/>
    </source>
</evidence>
<gene>
    <name evidence="1" type="ORF">AA0119_g8694</name>
</gene>
<proteinExistence type="predicted"/>
<name>A0ABY0G1W2_9PLEO</name>
<comment type="caution">
    <text evidence="1">The sequence shown here is derived from an EMBL/GenBank/DDBJ whole genome shotgun (WGS) entry which is preliminary data.</text>
</comment>
<evidence type="ECO:0000313" key="2">
    <source>
        <dbReference type="Proteomes" id="UP000293195"/>
    </source>
</evidence>
<dbReference type="Proteomes" id="UP000293195">
    <property type="component" value="Unassembled WGS sequence"/>
</dbReference>